<keyword evidence="3" id="KW-1185">Reference proteome</keyword>
<evidence type="ECO:0000256" key="1">
    <source>
        <dbReference type="SAM" id="MobiDB-lite"/>
    </source>
</evidence>
<reference evidence="2 3" key="1">
    <citation type="journal article" date="2020" name="bioRxiv">
        <title>Metabolic contributions of an alphaproteobacterial endosymbiont in the apicomplexan Cardiosporidium cionae.</title>
        <authorList>
            <person name="Hunter E.S."/>
            <person name="Paight C.J."/>
            <person name="Lane C.E."/>
        </authorList>
    </citation>
    <scope>NUCLEOTIDE SEQUENCE [LARGE SCALE GENOMIC DNA]</scope>
    <source>
        <strain evidence="2">ESH_2018</strain>
    </source>
</reference>
<feature type="region of interest" description="Disordered" evidence="1">
    <location>
        <begin position="1"/>
        <end position="44"/>
    </location>
</feature>
<proteinExistence type="predicted"/>
<feature type="compositionally biased region" description="Basic and acidic residues" evidence="1">
    <location>
        <begin position="1"/>
        <end position="19"/>
    </location>
</feature>
<accession>A0ABQ7J9B9</accession>
<comment type="caution">
    <text evidence="2">The sequence shown here is derived from an EMBL/GenBank/DDBJ whole genome shotgun (WGS) entry which is preliminary data.</text>
</comment>
<protein>
    <submittedName>
        <fullName evidence="2">Uncharacterized protein</fullName>
    </submittedName>
</protein>
<evidence type="ECO:0000313" key="3">
    <source>
        <dbReference type="Proteomes" id="UP000823046"/>
    </source>
</evidence>
<sequence>MAEKGERSMQRKATVEIQRRTGRTGTVPPSGRRQGENVQVSKQVAEPSEIPHVLTGVYTEEGFDPNSAILACNFPSKTTTNQCRNFFSWIGPVIRVDRGPSVVQESNFVVVFAFPEAAKDATSQSWNPASTVEGTGYSSAVAEAAEYLGTSAEHTAANLRASAANLRSTISENWDTSAARDIVNGAGSAVTDAWQKATDSIQQFAT</sequence>
<name>A0ABQ7J9B9_9APIC</name>
<organism evidence="2 3">
    <name type="scientific">Cardiosporidium cionae</name>
    <dbReference type="NCBI Taxonomy" id="476202"/>
    <lineage>
        <taxon>Eukaryota</taxon>
        <taxon>Sar</taxon>
        <taxon>Alveolata</taxon>
        <taxon>Apicomplexa</taxon>
        <taxon>Aconoidasida</taxon>
        <taxon>Nephromycida</taxon>
        <taxon>Cardiosporidium</taxon>
    </lineage>
</organism>
<dbReference type="EMBL" id="JADAQX010000345">
    <property type="protein sequence ID" value="KAF8820598.1"/>
    <property type="molecule type" value="Genomic_DNA"/>
</dbReference>
<dbReference type="Proteomes" id="UP000823046">
    <property type="component" value="Unassembled WGS sequence"/>
</dbReference>
<gene>
    <name evidence="2" type="ORF">IE077_000446</name>
</gene>
<evidence type="ECO:0000313" key="2">
    <source>
        <dbReference type="EMBL" id="KAF8820598.1"/>
    </source>
</evidence>